<evidence type="ECO:0000313" key="3">
    <source>
        <dbReference type="Proteomes" id="UP000642748"/>
    </source>
</evidence>
<dbReference type="InterPro" id="IPR025164">
    <property type="entry name" value="Toastrack_DUF4097"/>
</dbReference>
<organism evidence="2 3">
    <name type="scientific">Rugosimonospora africana</name>
    <dbReference type="NCBI Taxonomy" id="556532"/>
    <lineage>
        <taxon>Bacteria</taxon>
        <taxon>Bacillati</taxon>
        <taxon>Actinomycetota</taxon>
        <taxon>Actinomycetes</taxon>
        <taxon>Micromonosporales</taxon>
        <taxon>Micromonosporaceae</taxon>
        <taxon>Rugosimonospora</taxon>
    </lineage>
</organism>
<proteinExistence type="predicted"/>
<dbReference type="EMBL" id="BONZ01000068">
    <property type="protein sequence ID" value="GIH18563.1"/>
    <property type="molecule type" value="Genomic_DNA"/>
</dbReference>
<dbReference type="RefSeq" id="WP_203922072.1">
    <property type="nucleotide sequence ID" value="NZ_BONZ01000068.1"/>
</dbReference>
<dbReference type="Proteomes" id="UP000642748">
    <property type="component" value="Unassembled WGS sequence"/>
</dbReference>
<sequence>MPTFATPAPITVKLDLIAGDVHLTAGDRADTVVTVRPASDREVDVRAAERTRVEYADGTLSVQTPKRRGLLGRISGAAQEGRVQVTVDLPAGSGVRGASALGRMHGEGRLGECRFSTAAGDIELEQTGPLRLDTALGLVSIGSAIGDVEATTAHGHVRIGRIEGSAEIKNLSGPVEIGQITGDLKLTGVNGSLSVDRAYADVTAKTANGSLRIGEVRQGSVSLEATAGSIEVGIREGTSAYLDAHSLIGGVRNALNDADAPAQSDSTVKIVARTHVGTIEVRRSLLGQDS</sequence>
<keyword evidence="3" id="KW-1185">Reference proteome</keyword>
<gene>
    <name evidence="2" type="ORF">Raf01_67350</name>
</gene>
<evidence type="ECO:0000259" key="1">
    <source>
        <dbReference type="Pfam" id="PF13349"/>
    </source>
</evidence>
<feature type="domain" description="DUF4097" evidence="1">
    <location>
        <begin position="21"/>
        <end position="283"/>
    </location>
</feature>
<name>A0A8J3QZ57_9ACTN</name>
<evidence type="ECO:0000313" key="2">
    <source>
        <dbReference type="EMBL" id="GIH18563.1"/>
    </source>
</evidence>
<comment type="caution">
    <text evidence="2">The sequence shown here is derived from an EMBL/GenBank/DDBJ whole genome shotgun (WGS) entry which is preliminary data.</text>
</comment>
<reference evidence="2" key="1">
    <citation type="submission" date="2021-01" db="EMBL/GenBank/DDBJ databases">
        <title>Whole genome shotgun sequence of Rugosimonospora africana NBRC 104875.</title>
        <authorList>
            <person name="Komaki H."/>
            <person name="Tamura T."/>
        </authorList>
    </citation>
    <scope>NUCLEOTIDE SEQUENCE</scope>
    <source>
        <strain evidence="2">NBRC 104875</strain>
    </source>
</reference>
<dbReference type="Pfam" id="PF13349">
    <property type="entry name" value="DUF4097"/>
    <property type="match status" value="1"/>
</dbReference>
<protein>
    <recommendedName>
        <fullName evidence="1">DUF4097 domain-containing protein</fullName>
    </recommendedName>
</protein>
<accession>A0A8J3QZ57</accession>
<dbReference type="AlphaFoldDB" id="A0A8J3QZ57"/>